<evidence type="ECO:0000313" key="13">
    <source>
        <dbReference type="EnsemblFungi" id="MAPG_09166T0"/>
    </source>
</evidence>
<comment type="catalytic activity">
    <reaction evidence="10">
        <text>L-threonyl-[protein] + UDP-N-acetyl-alpha-D-glucosamine = 3-O-(N-acetyl-beta-D-glucosaminyl)-L-threonyl-[protein] + UDP + H(+)</text>
        <dbReference type="Rhea" id="RHEA:48908"/>
        <dbReference type="Rhea" id="RHEA-COMP:11060"/>
        <dbReference type="Rhea" id="RHEA-COMP:12252"/>
        <dbReference type="ChEBI" id="CHEBI:15378"/>
        <dbReference type="ChEBI" id="CHEBI:30013"/>
        <dbReference type="ChEBI" id="CHEBI:57705"/>
        <dbReference type="ChEBI" id="CHEBI:58223"/>
        <dbReference type="ChEBI" id="CHEBI:90840"/>
        <dbReference type="EC" id="2.4.1.255"/>
    </reaction>
</comment>
<reference evidence="13" key="5">
    <citation type="submission" date="2015-06" db="UniProtKB">
        <authorList>
            <consortium name="EnsemblFungi"/>
        </authorList>
    </citation>
    <scope>IDENTIFICATION</scope>
    <source>
        <strain evidence="13">ATCC 64411</strain>
    </source>
</reference>
<dbReference type="InterPro" id="IPR049625">
    <property type="entry name" value="Glyco_transf_61_cat"/>
</dbReference>
<dbReference type="AlphaFoldDB" id="A0A0C4E987"/>
<sequence>MFIPLHEPLPPFPSDYDLSEDQAMCHKMFGPGYFKHIESHQHPYCGPSSSSFLQCFSAPRLPLPWKPMWSHERGDPICIAKGPFYDPTSEKRFKAHCNARGFAEEEFERISPGDKIKDEALLDAPNLSMLDSYWGDSGAGGEFNANWQFDEAAPRCSHQNNNGEWLYVIRREGTSNVWHRVMDMWQALITLDAMQVVRNSATGRLWMTRDTSNPYASFSTTPSAPTAPFWAALIENVYHEPCQEQFLINAFRARLPPPRHIAAVPALPAAPGPRYHVYKPHAQADPARRRPLMDKVRHRYPNSKVNVADFATLNLREQIELAMATDVLFGHYGAGMTHLFFLPPDAALVELTSNKTRKFRSVTRMRGIAHFETEVLQGPEYEHLVHGKPIPAGWLPGMKDDKWQERKFAYLLEEEFLASVHAAVRNQRNRRYR</sequence>
<keyword evidence="3" id="KW-0808">Transferase</keyword>
<dbReference type="EMBL" id="GL876974">
    <property type="protein sequence ID" value="KLU90202.1"/>
    <property type="molecule type" value="Genomic_DNA"/>
</dbReference>
<dbReference type="PANTHER" id="PTHR20961:SF148">
    <property type="entry name" value="EGF DOMAIN-SPECIFIC O-LINKED N-ACETYLGLUCOSAMINE TRANSFERASE"/>
    <property type="match status" value="1"/>
</dbReference>
<reference evidence="13" key="4">
    <citation type="journal article" date="2015" name="G3 (Bethesda)">
        <title>Genome sequences of three phytopathogenic species of the Magnaporthaceae family of fungi.</title>
        <authorList>
            <person name="Okagaki L.H."/>
            <person name="Nunes C.C."/>
            <person name="Sailsbery J."/>
            <person name="Clay B."/>
            <person name="Brown D."/>
            <person name="John T."/>
            <person name="Oh Y."/>
            <person name="Young N."/>
            <person name="Fitzgerald M."/>
            <person name="Haas B.J."/>
            <person name="Zeng Q."/>
            <person name="Young S."/>
            <person name="Adiconis X."/>
            <person name="Fan L."/>
            <person name="Levin J.Z."/>
            <person name="Mitchell T.K."/>
            <person name="Okubara P.A."/>
            <person name="Farman M.L."/>
            <person name="Kohn L.M."/>
            <person name="Birren B."/>
            <person name="Ma L.-J."/>
            <person name="Dean R.A."/>
        </authorList>
    </citation>
    <scope>NUCLEOTIDE SEQUENCE</scope>
    <source>
        <strain evidence="13">ATCC 64411 / 73-15</strain>
    </source>
</reference>
<dbReference type="Pfam" id="PF04577">
    <property type="entry name" value="Glyco_transf_61"/>
    <property type="match status" value="1"/>
</dbReference>
<evidence type="ECO:0000256" key="6">
    <source>
        <dbReference type="ARBA" id="ARBA00023180"/>
    </source>
</evidence>
<evidence type="ECO:0000256" key="5">
    <source>
        <dbReference type="ARBA" id="ARBA00022824"/>
    </source>
</evidence>
<reference evidence="14" key="1">
    <citation type="submission" date="2010-05" db="EMBL/GenBank/DDBJ databases">
        <title>The genome sequence of Magnaporthe poae strain ATCC 64411.</title>
        <authorList>
            <person name="Ma L.-J."/>
            <person name="Dead R."/>
            <person name="Young S."/>
            <person name="Zeng Q."/>
            <person name="Koehrsen M."/>
            <person name="Alvarado L."/>
            <person name="Berlin A."/>
            <person name="Chapman S.B."/>
            <person name="Chen Z."/>
            <person name="Freedman E."/>
            <person name="Gellesch M."/>
            <person name="Goldberg J."/>
            <person name="Griggs A."/>
            <person name="Gujja S."/>
            <person name="Heilman E.R."/>
            <person name="Heiman D."/>
            <person name="Hepburn T."/>
            <person name="Howarth C."/>
            <person name="Jen D."/>
            <person name="Larson L."/>
            <person name="Mehta T."/>
            <person name="Neiman D."/>
            <person name="Pearson M."/>
            <person name="Roberts A."/>
            <person name="Saif S."/>
            <person name="Shea T."/>
            <person name="Shenoy N."/>
            <person name="Sisk P."/>
            <person name="Stolte C."/>
            <person name="Sykes S."/>
            <person name="Walk T."/>
            <person name="White J."/>
            <person name="Yandava C."/>
            <person name="Haas B."/>
            <person name="Nusbaum C."/>
            <person name="Birren B."/>
        </authorList>
    </citation>
    <scope>NUCLEOTIDE SEQUENCE [LARGE SCALE GENOMIC DNA]</scope>
    <source>
        <strain evidence="14">ATCC 64411 / 73-15</strain>
    </source>
</reference>
<reference evidence="12" key="3">
    <citation type="submission" date="2011-03" db="EMBL/GenBank/DDBJ databases">
        <title>Annotation of Magnaporthe poae ATCC 64411.</title>
        <authorList>
            <person name="Ma L.-J."/>
            <person name="Dead R."/>
            <person name="Young S.K."/>
            <person name="Zeng Q."/>
            <person name="Gargeya S."/>
            <person name="Fitzgerald M."/>
            <person name="Haas B."/>
            <person name="Abouelleil A."/>
            <person name="Alvarado L."/>
            <person name="Arachchi H.M."/>
            <person name="Berlin A."/>
            <person name="Brown A."/>
            <person name="Chapman S.B."/>
            <person name="Chen Z."/>
            <person name="Dunbar C."/>
            <person name="Freedman E."/>
            <person name="Gearin G."/>
            <person name="Gellesch M."/>
            <person name="Goldberg J."/>
            <person name="Griggs A."/>
            <person name="Gujja S."/>
            <person name="Heiman D."/>
            <person name="Howarth C."/>
            <person name="Larson L."/>
            <person name="Lui A."/>
            <person name="MacDonald P.J.P."/>
            <person name="Mehta T."/>
            <person name="Montmayeur A."/>
            <person name="Murphy C."/>
            <person name="Neiman D."/>
            <person name="Pearson M."/>
            <person name="Priest M."/>
            <person name="Roberts A."/>
            <person name="Saif S."/>
            <person name="Shea T."/>
            <person name="Shenoy N."/>
            <person name="Sisk P."/>
            <person name="Stolte C."/>
            <person name="Sykes S."/>
            <person name="Yandava C."/>
            <person name="Wortman J."/>
            <person name="Nusbaum C."/>
            <person name="Birren B."/>
        </authorList>
    </citation>
    <scope>NUCLEOTIDE SEQUENCE</scope>
    <source>
        <strain evidence="12">ATCC 64411</strain>
    </source>
</reference>
<accession>A0A0C4E987</accession>
<evidence type="ECO:0000313" key="14">
    <source>
        <dbReference type="Proteomes" id="UP000011715"/>
    </source>
</evidence>
<dbReference type="Proteomes" id="UP000011715">
    <property type="component" value="Unassembled WGS sequence"/>
</dbReference>
<comment type="catalytic activity">
    <reaction evidence="9">
        <text>L-seryl-[protein] + UDP-N-acetyl-alpha-D-glucosamine = 3-O-(N-acetyl-beta-D-glucosaminyl)-L-seryl-[protein] + UDP + H(+)</text>
        <dbReference type="Rhea" id="RHEA:48904"/>
        <dbReference type="Rhea" id="RHEA-COMP:9863"/>
        <dbReference type="Rhea" id="RHEA-COMP:12251"/>
        <dbReference type="ChEBI" id="CHEBI:15378"/>
        <dbReference type="ChEBI" id="CHEBI:29999"/>
        <dbReference type="ChEBI" id="CHEBI:57705"/>
        <dbReference type="ChEBI" id="CHEBI:58223"/>
        <dbReference type="ChEBI" id="CHEBI:90838"/>
        <dbReference type="EC" id="2.4.1.255"/>
    </reaction>
</comment>
<evidence type="ECO:0000256" key="9">
    <source>
        <dbReference type="ARBA" id="ARBA00048317"/>
    </source>
</evidence>
<evidence type="ECO:0000256" key="2">
    <source>
        <dbReference type="ARBA" id="ARBA00022676"/>
    </source>
</evidence>
<dbReference type="EnsemblFungi" id="MAPG_09166T0">
    <property type="protein sequence ID" value="MAPG_09166T0"/>
    <property type="gene ID" value="MAPG_09166"/>
</dbReference>
<dbReference type="PANTHER" id="PTHR20961">
    <property type="entry name" value="GLYCOSYLTRANSFERASE"/>
    <property type="match status" value="1"/>
</dbReference>
<evidence type="ECO:0000313" key="12">
    <source>
        <dbReference type="EMBL" id="KLU90202.1"/>
    </source>
</evidence>
<organism evidence="13 14">
    <name type="scientific">Magnaporthiopsis poae (strain ATCC 64411 / 73-15)</name>
    <name type="common">Kentucky bluegrass fungus</name>
    <name type="synonym">Magnaporthe poae</name>
    <dbReference type="NCBI Taxonomy" id="644358"/>
    <lineage>
        <taxon>Eukaryota</taxon>
        <taxon>Fungi</taxon>
        <taxon>Dikarya</taxon>
        <taxon>Ascomycota</taxon>
        <taxon>Pezizomycotina</taxon>
        <taxon>Sordariomycetes</taxon>
        <taxon>Sordariomycetidae</taxon>
        <taxon>Magnaporthales</taxon>
        <taxon>Magnaporthaceae</taxon>
        <taxon>Magnaporthiopsis</taxon>
    </lineage>
</organism>
<feature type="domain" description="Glycosyltransferase 61 catalytic" evidence="11">
    <location>
        <begin position="292"/>
        <end position="349"/>
    </location>
</feature>
<proteinExistence type="predicted"/>
<gene>
    <name evidence="12" type="ORF">MAPG_09166</name>
</gene>
<keyword evidence="5" id="KW-0256">Endoplasmic reticulum</keyword>
<protein>
    <recommendedName>
        <fullName evidence="7">EGF domain-specific O-linked N-acetylglucosamine transferase</fullName>
        <ecNumber evidence="1">2.4.1.255</ecNumber>
    </recommendedName>
    <alternativeName>
        <fullName evidence="8">Extracellular O-linked N-acetylglucosamine transferase</fullName>
    </alternativeName>
</protein>
<evidence type="ECO:0000256" key="8">
    <source>
        <dbReference type="ARBA" id="ARBA00042574"/>
    </source>
</evidence>
<evidence type="ECO:0000256" key="10">
    <source>
        <dbReference type="ARBA" id="ARBA00049432"/>
    </source>
</evidence>
<evidence type="ECO:0000256" key="4">
    <source>
        <dbReference type="ARBA" id="ARBA00022729"/>
    </source>
</evidence>
<dbReference type="VEuPathDB" id="FungiDB:MAPG_09166"/>
<name>A0A0C4E987_MAGP6</name>
<evidence type="ECO:0000256" key="3">
    <source>
        <dbReference type="ARBA" id="ARBA00022679"/>
    </source>
</evidence>
<dbReference type="GO" id="GO:0097363">
    <property type="term" value="F:protein O-acetylglucosaminyltransferase activity"/>
    <property type="evidence" value="ECO:0007669"/>
    <property type="project" value="UniProtKB-EC"/>
</dbReference>
<dbReference type="eggNOG" id="KOG4698">
    <property type="taxonomic scope" value="Eukaryota"/>
</dbReference>
<evidence type="ECO:0000256" key="7">
    <source>
        <dbReference type="ARBA" id="ARBA00040944"/>
    </source>
</evidence>
<dbReference type="EMBL" id="ADBL01002246">
    <property type="status" value="NOT_ANNOTATED_CDS"/>
    <property type="molecule type" value="Genomic_DNA"/>
</dbReference>
<keyword evidence="6" id="KW-0325">Glycoprotein</keyword>
<evidence type="ECO:0000259" key="11">
    <source>
        <dbReference type="Pfam" id="PF04577"/>
    </source>
</evidence>
<dbReference type="STRING" id="644358.A0A0C4E987"/>
<evidence type="ECO:0000256" key="1">
    <source>
        <dbReference type="ARBA" id="ARBA00011970"/>
    </source>
</evidence>
<keyword evidence="14" id="KW-1185">Reference proteome</keyword>
<dbReference type="EC" id="2.4.1.255" evidence="1"/>
<keyword evidence="4" id="KW-0732">Signal</keyword>
<dbReference type="InterPro" id="IPR007657">
    <property type="entry name" value="Glycosyltransferase_61"/>
</dbReference>
<dbReference type="OrthoDB" id="529273at2759"/>
<keyword evidence="2" id="KW-0328">Glycosyltransferase</keyword>
<reference evidence="12" key="2">
    <citation type="submission" date="2010-05" db="EMBL/GenBank/DDBJ databases">
        <title>The Genome Sequence of Magnaporthe poae strain ATCC 64411.</title>
        <authorList>
            <consortium name="The Broad Institute Genome Sequencing Platform"/>
            <consortium name="Broad Institute Genome Sequencing Center for Infectious Disease"/>
            <person name="Ma L.-J."/>
            <person name="Dead R."/>
            <person name="Young S."/>
            <person name="Zeng Q."/>
            <person name="Koehrsen M."/>
            <person name="Alvarado L."/>
            <person name="Berlin A."/>
            <person name="Chapman S.B."/>
            <person name="Chen Z."/>
            <person name="Freedman E."/>
            <person name="Gellesch M."/>
            <person name="Goldberg J."/>
            <person name="Griggs A."/>
            <person name="Gujja S."/>
            <person name="Heilman E.R."/>
            <person name="Heiman D."/>
            <person name="Hepburn T."/>
            <person name="Howarth C."/>
            <person name="Jen D."/>
            <person name="Larson L."/>
            <person name="Mehta T."/>
            <person name="Neiman D."/>
            <person name="Pearson M."/>
            <person name="Roberts A."/>
            <person name="Saif S."/>
            <person name="Shea T."/>
            <person name="Shenoy N."/>
            <person name="Sisk P."/>
            <person name="Stolte C."/>
            <person name="Sykes S."/>
            <person name="Walk T."/>
            <person name="White J."/>
            <person name="Yandava C."/>
            <person name="Haas B."/>
            <person name="Nusbaum C."/>
            <person name="Birren B."/>
        </authorList>
    </citation>
    <scope>NUCLEOTIDE SEQUENCE</scope>
    <source>
        <strain evidence="12">ATCC 64411</strain>
    </source>
</reference>